<evidence type="ECO:0000256" key="3">
    <source>
        <dbReference type="ARBA" id="ARBA00022964"/>
    </source>
</evidence>
<feature type="domain" description="TauD/TfdA-like" evidence="6">
    <location>
        <begin position="1"/>
        <end position="131"/>
    </location>
</feature>
<dbReference type="RefSeq" id="WP_246531576.1">
    <property type="nucleotide sequence ID" value="NZ_JAGFNU010000001.1"/>
</dbReference>
<dbReference type="SUPFAM" id="SSF51197">
    <property type="entry name" value="Clavaminate synthase-like"/>
    <property type="match status" value="1"/>
</dbReference>
<evidence type="ECO:0000256" key="2">
    <source>
        <dbReference type="ARBA" id="ARBA00022723"/>
    </source>
</evidence>
<dbReference type="EMBL" id="JBHMEA010000007">
    <property type="protein sequence ID" value="MFB9230481.1"/>
    <property type="molecule type" value="Genomic_DNA"/>
</dbReference>
<reference evidence="7 8" key="1">
    <citation type="submission" date="2024-09" db="EMBL/GenBank/DDBJ databases">
        <authorList>
            <person name="Sun Q."/>
            <person name="Mori K."/>
        </authorList>
    </citation>
    <scope>NUCLEOTIDE SEQUENCE [LARGE SCALE GENOMIC DNA]</scope>
    <source>
        <strain evidence="7 8">CECT 8726</strain>
    </source>
</reference>
<keyword evidence="3 7" id="KW-0223">Dioxygenase</keyword>
<accession>A0ABV5JAJ9</accession>
<gene>
    <name evidence="7" type="ORF">ACFFUT_01615</name>
</gene>
<protein>
    <submittedName>
        <fullName evidence="7">TauD/TfdA dioxygenase family protein</fullName>
    </submittedName>
</protein>
<keyword evidence="8" id="KW-1185">Reference proteome</keyword>
<comment type="similarity">
    <text evidence="1">Belongs to the TfdA dioxygenase family.</text>
</comment>
<evidence type="ECO:0000256" key="5">
    <source>
        <dbReference type="ARBA" id="ARBA00023004"/>
    </source>
</evidence>
<dbReference type="InterPro" id="IPR042098">
    <property type="entry name" value="TauD-like_sf"/>
</dbReference>
<keyword evidence="2" id="KW-0479">Metal-binding</keyword>
<comment type="caution">
    <text evidence="7">The sequence shown here is derived from an EMBL/GenBank/DDBJ whole genome shotgun (WGS) entry which is preliminary data.</text>
</comment>
<dbReference type="GO" id="GO:0051213">
    <property type="term" value="F:dioxygenase activity"/>
    <property type="evidence" value="ECO:0007669"/>
    <property type="project" value="UniProtKB-KW"/>
</dbReference>
<keyword evidence="4" id="KW-0560">Oxidoreductase</keyword>
<organism evidence="7 8">
    <name type="scientific">Pseudohalocynthiibacter aestuariivivens</name>
    <dbReference type="NCBI Taxonomy" id="1591409"/>
    <lineage>
        <taxon>Bacteria</taxon>
        <taxon>Pseudomonadati</taxon>
        <taxon>Pseudomonadota</taxon>
        <taxon>Alphaproteobacteria</taxon>
        <taxon>Rhodobacterales</taxon>
        <taxon>Paracoccaceae</taxon>
        <taxon>Pseudohalocynthiibacter</taxon>
    </lineage>
</organism>
<proteinExistence type="inferred from homology"/>
<evidence type="ECO:0000256" key="4">
    <source>
        <dbReference type="ARBA" id="ARBA00023002"/>
    </source>
</evidence>
<sequence length="135" mass="15566">MTAAYDALPNGMKQDLAELRAVHNMSDFRNNFTVNEPDGDTNRLTAAHQRFGSAIHPIVRNHPTTGRPFLFADPGVTVHVVGMTSVASRRLLYYLFDHMDQPEFQVHFKWNENAIAIWDNRRTMHYAISDYLPHR</sequence>
<dbReference type="PANTHER" id="PTHR30468">
    <property type="entry name" value="ALPHA-KETOGLUTARATE-DEPENDENT SULFONATE DIOXYGENASE"/>
    <property type="match status" value="1"/>
</dbReference>
<evidence type="ECO:0000256" key="1">
    <source>
        <dbReference type="ARBA" id="ARBA00005896"/>
    </source>
</evidence>
<evidence type="ECO:0000259" key="6">
    <source>
        <dbReference type="Pfam" id="PF02668"/>
    </source>
</evidence>
<dbReference type="InterPro" id="IPR051323">
    <property type="entry name" value="AtsK-like"/>
</dbReference>
<dbReference type="PANTHER" id="PTHR30468:SF1">
    <property type="entry name" value="ALPHA-KETOGLUTARATE-DEPENDENT SULFONATE DIOXYGENASE"/>
    <property type="match status" value="1"/>
</dbReference>
<name>A0ABV5JAJ9_9RHOB</name>
<keyword evidence="5" id="KW-0408">Iron</keyword>
<dbReference type="InterPro" id="IPR003819">
    <property type="entry name" value="TauD/TfdA-like"/>
</dbReference>
<dbReference type="Pfam" id="PF02668">
    <property type="entry name" value="TauD"/>
    <property type="match status" value="1"/>
</dbReference>
<evidence type="ECO:0000313" key="8">
    <source>
        <dbReference type="Proteomes" id="UP001589683"/>
    </source>
</evidence>
<dbReference type="Gene3D" id="3.60.130.10">
    <property type="entry name" value="Clavaminate synthase-like"/>
    <property type="match status" value="1"/>
</dbReference>
<dbReference type="Proteomes" id="UP001589683">
    <property type="component" value="Unassembled WGS sequence"/>
</dbReference>
<evidence type="ECO:0000313" key="7">
    <source>
        <dbReference type="EMBL" id="MFB9230481.1"/>
    </source>
</evidence>